<dbReference type="WBParaSite" id="PS1159_v2.g15167.t1">
    <property type="protein sequence ID" value="PS1159_v2.g15167.t1"/>
    <property type="gene ID" value="PS1159_v2.g15167"/>
</dbReference>
<name>A0AC35F984_9BILA</name>
<dbReference type="Proteomes" id="UP000887580">
    <property type="component" value="Unplaced"/>
</dbReference>
<reference evidence="2" key="1">
    <citation type="submission" date="2022-11" db="UniProtKB">
        <authorList>
            <consortium name="WormBaseParasite"/>
        </authorList>
    </citation>
    <scope>IDENTIFICATION</scope>
</reference>
<sequence>MSVLIETTLGDFVVDLFIKERPNACRNFLKLCKIKYYNLNQVFTIEPNYMFQTGDPTNTGRGGESIFGKLYGEQARYYDMEQVPKIRHSRRGLISFVNNGSDQFGSQFFITLADDLDYLDAKHCVFGQIGEGFETLDNFNSTLVDDNNRPFKDIRIAHTIILDDPFEDPPHLPVPSRSPSPSIKIVQVIDKIALDEREDEDDGKTAEEIRKEMEAKEMKAQAQILEMVGDLHYADEKPPDNVLFVCKLNPVTTSEDLEIIFSRFGTIVECEVIKDRRTQQSLQYAFIEFESPKECEAAYLKMDNVLIDDRRIHVDFSQSVAKNFQWKKQVFIQ</sequence>
<organism evidence="1 2">
    <name type="scientific">Panagrolaimus sp. PS1159</name>
    <dbReference type="NCBI Taxonomy" id="55785"/>
    <lineage>
        <taxon>Eukaryota</taxon>
        <taxon>Metazoa</taxon>
        <taxon>Ecdysozoa</taxon>
        <taxon>Nematoda</taxon>
        <taxon>Chromadorea</taxon>
        <taxon>Rhabditida</taxon>
        <taxon>Tylenchina</taxon>
        <taxon>Panagrolaimomorpha</taxon>
        <taxon>Panagrolaimoidea</taxon>
        <taxon>Panagrolaimidae</taxon>
        <taxon>Panagrolaimus</taxon>
    </lineage>
</organism>
<evidence type="ECO:0000313" key="1">
    <source>
        <dbReference type="Proteomes" id="UP000887580"/>
    </source>
</evidence>
<evidence type="ECO:0000313" key="2">
    <source>
        <dbReference type="WBParaSite" id="PS1159_v2.g15167.t1"/>
    </source>
</evidence>
<accession>A0AC35F984</accession>
<protein>
    <submittedName>
        <fullName evidence="2">Peptidyl-prolyl cis-trans isomerase</fullName>
    </submittedName>
</protein>
<proteinExistence type="predicted"/>